<comment type="similarity">
    <text evidence="2 14 15">Belongs to the ATPase B chain family.</text>
</comment>
<feature type="coiled-coil region" evidence="16">
    <location>
        <begin position="62"/>
        <end position="107"/>
    </location>
</feature>
<protein>
    <recommendedName>
        <fullName evidence="14">ATP synthase subunit b</fullName>
    </recommendedName>
    <alternativeName>
        <fullName evidence="14">ATP synthase F(0) sector subunit b</fullName>
    </alternativeName>
    <alternativeName>
        <fullName evidence="14">ATPase subunit I</fullName>
    </alternativeName>
    <alternativeName>
        <fullName evidence="14">F-type ATPase subunit b</fullName>
        <shortName evidence="14">F-ATPase subunit b</shortName>
    </alternativeName>
</protein>
<keyword evidence="4 14" id="KW-1003">Cell membrane</keyword>
<keyword evidence="6 14" id="KW-0812">Transmembrane</keyword>
<dbReference type="InterPro" id="IPR028987">
    <property type="entry name" value="ATP_synth_B-like_membr_sf"/>
</dbReference>
<evidence type="ECO:0000256" key="7">
    <source>
        <dbReference type="ARBA" id="ARBA00022781"/>
    </source>
</evidence>
<keyword evidence="10 14" id="KW-0472">Membrane</keyword>
<dbReference type="InterPro" id="IPR005864">
    <property type="entry name" value="ATP_synth_F0_bsu_bac"/>
</dbReference>
<name>A0ABU4VK10_9ACTN</name>
<dbReference type="InterPro" id="IPR002146">
    <property type="entry name" value="ATP_synth_b/b'su_bac/chlpt"/>
</dbReference>
<dbReference type="Proteomes" id="UP001277761">
    <property type="component" value="Unassembled WGS sequence"/>
</dbReference>
<keyword evidence="18" id="KW-1185">Reference proteome</keyword>
<evidence type="ECO:0000256" key="16">
    <source>
        <dbReference type="SAM" id="Coils"/>
    </source>
</evidence>
<evidence type="ECO:0000256" key="4">
    <source>
        <dbReference type="ARBA" id="ARBA00022475"/>
    </source>
</evidence>
<dbReference type="EMBL" id="JAXAVX010000002">
    <property type="protein sequence ID" value="MDX8151429.1"/>
    <property type="molecule type" value="Genomic_DNA"/>
</dbReference>
<comment type="subunit">
    <text evidence="13 14">F-type ATPases have 2 components, F(1) - the catalytic core - and F(0) - the membrane proton channel. F(1) has five subunits: alpha(3), beta(3), gamma(1), delta(1), epsilon(1). F(0) has three main subunits: a(1), b(2) and c(10-14). The alpha and beta chains form an alternating ring which encloses part of the gamma chain. F(1) is attached to F(0) by a central stalk formed by the gamma and epsilon chains, while a peripheral stalk is formed by the delta and b chains.</text>
</comment>
<evidence type="ECO:0000256" key="14">
    <source>
        <dbReference type="HAMAP-Rule" id="MF_01398"/>
    </source>
</evidence>
<evidence type="ECO:0000256" key="9">
    <source>
        <dbReference type="ARBA" id="ARBA00023065"/>
    </source>
</evidence>
<evidence type="ECO:0000256" key="12">
    <source>
        <dbReference type="ARBA" id="ARBA00025198"/>
    </source>
</evidence>
<evidence type="ECO:0000256" key="3">
    <source>
        <dbReference type="ARBA" id="ARBA00022448"/>
    </source>
</evidence>
<dbReference type="HAMAP" id="MF_01398">
    <property type="entry name" value="ATP_synth_b_bprime"/>
    <property type="match status" value="1"/>
</dbReference>
<comment type="function">
    <text evidence="12 14">F(1)F(0) ATP synthase produces ATP from ADP in the presence of a proton or sodium gradient. F-type ATPases consist of two structural domains, F(1) containing the extramembraneous catalytic core and F(0) containing the membrane proton channel, linked together by a central stalk and a peripheral stalk. During catalysis, ATP synthesis in the catalytic domain of F(1) is coupled via a rotary mechanism of the central stalk subunits to proton translocation.</text>
</comment>
<organism evidence="17 18">
    <name type="scientific">Patulibacter brassicae</name>
    <dbReference type="NCBI Taxonomy" id="1705717"/>
    <lineage>
        <taxon>Bacteria</taxon>
        <taxon>Bacillati</taxon>
        <taxon>Actinomycetota</taxon>
        <taxon>Thermoleophilia</taxon>
        <taxon>Solirubrobacterales</taxon>
        <taxon>Patulibacteraceae</taxon>
        <taxon>Patulibacter</taxon>
    </lineage>
</organism>
<evidence type="ECO:0000256" key="11">
    <source>
        <dbReference type="ARBA" id="ARBA00023310"/>
    </source>
</evidence>
<dbReference type="PANTHER" id="PTHR33445:SF1">
    <property type="entry name" value="ATP SYNTHASE SUBUNIT B"/>
    <property type="match status" value="1"/>
</dbReference>
<dbReference type="SUPFAM" id="SSF81573">
    <property type="entry name" value="F1F0 ATP synthase subunit B, membrane domain"/>
    <property type="match status" value="1"/>
</dbReference>
<comment type="function">
    <text evidence="14">Component of the F(0) channel, it forms part of the peripheral stalk, linking F(1) to F(0).</text>
</comment>
<evidence type="ECO:0000256" key="10">
    <source>
        <dbReference type="ARBA" id="ARBA00023136"/>
    </source>
</evidence>
<evidence type="ECO:0000256" key="15">
    <source>
        <dbReference type="RuleBase" id="RU003848"/>
    </source>
</evidence>
<dbReference type="RefSeq" id="WP_319953578.1">
    <property type="nucleotide sequence ID" value="NZ_JAXAVX010000002.1"/>
</dbReference>
<keyword evidence="9 14" id="KW-0406">Ion transport</keyword>
<comment type="caution">
    <text evidence="17">The sequence shown here is derived from an EMBL/GenBank/DDBJ whole genome shotgun (WGS) entry which is preliminary data.</text>
</comment>
<keyword evidence="7 14" id="KW-0375">Hydrogen ion transport</keyword>
<dbReference type="PANTHER" id="PTHR33445">
    <property type="entry name" value="ATP SYNTHASE SUBUNIT B', CHLOROPLASTIC"/>
    <property type="match status" value="1"/>
</dbReference>
<keyword evidence="16" id="KW-0175">Coiled coil</keyword>
<evidence type="ECO:0000256" key="6">
    <source>
        <dbReference type="ARBA" id="ARBA00022692"/>
    </source>
</evidence>
<evidence type="ECO:0000256" key="8">
    <source>
        <dbReference type="ARBA" id="ARBA00022989"/>
    </source>
</evidence>
<sequence>MSAIATLPSVLAASAGEDEGGSFLVSPDLGLMLWTLLVFGISMFLLSKFAFPRIATALDERQRKITDSIDAAERERAEAEQLAADYREQLQKARAESEEIIARARRSADQHLADSKEAAKKQREEILDQAKSDIAAETRRAVGELREQVATLTVEATAKVTRKSLTDDEQRRLLDEALGEIDFSQLTTEGGR</sequence>
<comment type="subcellular location">
    <subcellularLocation>
        <location evidence="1 14">Cell membrane</location>
        <topology evidence="1 14">Single-pass membrane protein</topology>
    </subcellularLocation>
</comment>
<accession>A0ABU4VK10</accession>
<dbReference type="Gene3D" id="1.20.5.620">
    <property type="entry name" value="F1F0 ATP synthase subunit B, membrane domain"/>
    <property type="match status" value="1"/>
</dbReference>
<dbReference type="CDD" id="cd06503">
    <property type="entry name" value="ATP-synt_Fo_b"/>
    <property type="match status" value="1"/>
</dbReference>
<evidence type="ECO:0000313" key="17">
    <source>
        <dbReference type="EMBL" id="MDX8151429.1"/>
    </source>
</evidence>
<evidence type="ECO:0000256" key="2">
    <source>
        <dbReference type="ARBA" id="ARBA00005513"/>
    </source>
</evidence>
<gene>
    <name evidence="14 17" type="primary">atpF</name>
    <name evidence="17" type="ORF">SK069_07490</name>
</gene>
<dbReference type="NCBIfam" id="TIGR01144">
    <property type="entry name" value="ATP_synt_b"/>
    <property type="match status" value="1"/>
</dbReference>
<evidence type="ECO:0000256" key="13">
    <source>
        <dbReference type="ARBA" id="ARBA00025830"/>
    </source>
</evidence>
<evidence type="ECO:0000256" key="1">
    <source>
        <dbReference type="ARBA" id="ARBA00004162"/>
    </source>
</evidence>
<keyword evidence="11 14" id="KW-0066">ATP synthesis</keyword>
<proteinExistence type="inferred from homology"/>
<reference evidence="17 18" key="1">
    <citation type="submission" date="2023-11" db="EMBL/GenBank/DDBJ databases">
        <authorList>
            <person name="Xu M."/>
            <person name="Jiang T."/>
        </authorList>
    </citation>
    <scope>NUCLEOTIDE SEQUENCE [LARGE SCALE GENOMIC DNA]</scope>
    <source>
        <strain evidence="17 18">SD</strain>
    </source>
</reference>
<dbReference type="Pfam" id="PF00430">
    <property type="entry name" value="ATP-synt_B"/>
    <property type="match status" value="1"/>
</dbReference>
<feature type="transmembrane region" description="Helical" evidence="14">
    <location>
        <begin position="31"/>
        <end position="51"/>
    </location>
</feature>
<evidence type="ECO:0000313" key="18">
    <source>
        <dbReference type="Proteomes" id="UP001277761"/>
    </source>
</evidence>
<dbReference type="InterPro" id="IPR050059">
    <property type="entry name" value="ATP_synthase_B_chain"/>
</dbReference>
<evidence type="ECO:0000256" key="5">
    <source>
        <dbReference type="ARBA" id="ARBA00022547"/>
    </source>
</evidence>
<keyword evidence="5 14" id="KW-0138">CF(0)</keyword>
<keyword evidence="3 14" id="KW-0813">Transport</keyword>
<keyword evidence="8 14" id="KW-1133">Transmembrane helix</keyword>